<dbReference type="OrthoDB" id="10265800at2759"/>
<dbReference type="Proteomes" id="UP000271241">
    <property type="component" value="Unassembled WGS sequence"/>
</dbReference>
<dbReference type="InterPro" id="IPR038885">
    <property type="entry name" value="PLB1"/>
</dbReference>
<organism evidence="2 3">
    <name type="scientific">Thamnocephalis sphaerospora</name>
    <dbReference type="NCBI Taxonomy" id="78915"/>
    <lineage>
        <taxon>Eukaryota</taxon>
        <taxon>Fungi</taxon>
        <taxon>Fungi incertae sedis</taxon>
        <taxon>Zoopagomycota</taxon>
        <taxon>Zoopagomycotina</taxon>
        <taxon>Zoopagomycetes</taxon>
        <taxon>Zoopagales</taxon>
        <taxon>Sigmoideomycetaceae</taxon>
        <taxon>Thamnocephalis</taxon>
    </lineage>
</organism>
<dbReference type="EMBL" id="KZ992823">
    <property type="protein sequence ID" value="RKP06758.1"/>
    <property type="molecule type" value="Genomic_DNA"/>
</dbReference>
<dbReference type="AlphaFoldDB" id="A0A4P9XLK8"/>
<protein>
    <submittedName>
        <fullName evidence="2">GDSL lipase/esterase</fullName>
    </submittedName>
</protein>
<name>A0A4P9XLK8_9FUNG</name>
<dbReference type="PANTHER" id="PTHR21325">
    <property type="entry name" value="PHOSPHOLIPASE B, PLB1"/>
    <property type="match status" value="1"/>
</dbReference>
<sequence>MKALYVWLLVALECGRLAVADGLNRTSALGDCPALAPRATGPRDVHDLRVDDIKVVMALGDSISAGFAAKRKSVFNPMQTYEFRGVSYAAGGDPGACTLPNMFLRYQPMQQGASVGQHPAEVCYGLLCPPSQRWPTYDRFNVAQSGAMARNLPRQAEYLVRQLRSNPHIDFANDWKFLNLQIGSNDLCLACTSMAGGFSPADADTYEQSVREALQLVRNNIPRVFVNLCKWQLLGNFRVTDVYRYGRRHPRCTLMQSLPMFSFECACALRMDPLGEEARRIMDEQMQVYNERLQKIYDDYQREADPQFTVNLQLFETDLTSFPSGALSYFDCFHPSESTHAYLAKTAW</sequence>
<proteinExistence type="predicted"/>
<dbReference type="GO" id="GO:0004620">
    <property type="term" value="F:phospholipase activity"/>
    <property type="evidence" value="ECO:0007669"/>
    <property type="project" value="InterPro"/>
</dbReference>
<dbReference type="STRING" id="78915.A0A4P9XLK8"/>
<dbReference type="Gene3D" id="3.40.50.1110">
    <property type="entry name" value="SGNH hydrolase"/>
    <property type="match status" value="1"/>
</dbReference>
<evidence type="ECO:0000256" key="1">
    <source>
        <dbReference type="SAM" id="SignalP"/>
    </source>
</evidence>
<dbReference type="InterPro" id="IPR036514">
    <property type="entry name" value="SGNH_hydro_sf"/>
</dbReference>
<dbReference type="GO" id="GO:0006644">
    <property type="term" value="P:phospholipid metabolic process"/>
    <property type="evidence" value="ECO:0007669"/>
    <property type="project" value="TreeGrafter"/>
</dbReference>
<accession>A0A4P9XLK8</accession>
<keyword evidence="3" id="KW-1185">Reference proteome</keyword>
<dbReference type="PANTHER" id="PTHR21325:SF31">
    <property type="entry name" value="GH22081P-RELATED"/>
    <property type="match status" value="1"/>
</dbReference>
<dbReference type="InterPro" id="IPR001087">
    <property type="entry name" value="GDSL"/>
</dbReference>
<reference evidence="3" key="1">
    <citation type="journal article" date="2018" name="Nat. Microbiol.">
        <title>Leveraging single-cell genomics to expand the fungal tree of life.</title>
        <authorList>
            <person name="Ahrendt S.R."/>
            <person name="Quandt C.A."/>
            <person name="Ciobanu D."/>
            <person name="Clum A."/>
            <person name="Salamov A."/>
            <person name="Andreopoulos B."/>
            <person name="Cheng J.F."/>
            <person name="Woyke T."/>
            <person name="Pelin A."/>
            <person name="Henrissat B."/>
            <person name="Reynolds N.K."/>
            <person name="Benny G.L."/>
            <person name="Smith M.E."/>
            <person name="James T.Y."/>
            <person name="Grigoriev I.V."/>
        </authorList>
    </citation>
    <scope>NUCLEOTIDE SEQUENCE [LARGE SCALE GENOMIC DNA]</scope>
    <source>
        <strain evidence="3">RSA 1356</strain>
    </source>
</reference>
<feature type="signal peptide" evidence="1">
    <location>
        <begin position="1"/>
        <end position="20"/>
    </location>
</feature>
<feature type="chain" id="PRO_5020683475" evidence="1">
    <location>
        <begin position="21"/>
        <end position="348"/>
    </location>
</feature>
<evidence type="ECO:0000313" key="2">
    <source>
        <dbReference type="EMBL" id="RKP06758.1"/>
    </source>
</evidence>
<dbReference type="SUPFAM" id="SSF52266">
    <property type="entry name" value="SGNH hydrolase"/>
    <property type="match status" value="1"/>
</dbReference>
<keyword evidence="1" id="KW-0732">Signal</keyword>
<evidence type="ECO:0000313" key="3">
    <source>
        <dbReference type="Proteomes" id="UP000271241"/>
    </source>
</evidence>
<dbReference type="Pfam" id="PF00657">
    <property type="entry name" value="Lipase_GDSL"/>
    <property type="match status" value="1"/>
</dbReference>
<gene>
    <name evidence="2" type="ORF">THASP1DRAFT_31431</name>
</gene>